<sequence>IFAHYYFNKIIVTEAECFEDFLEALDASMHVQFPALRRECERYICAEVIAESTDLSLAKKMLVLAARFNLPVLKMVSFGVIVDRLLLLQDGNTQNNNSNSNSLTNISDEITGNVSNRKFGRGSQDSGNMTLESSMDEIREELLEIAEKINHVDHSNNHHLLHSSSDNIENSKIHQNQQQKQLKFRRQHSNSLCSPTSPTNPQFPKITKSTTFLSNSALLNDKDEEEEEDEEEDDSDEFEPGNETLVGTVVSQLEQMARYIRKVSMPPGASPAPLSAEIINQNNNNEDLIIPSSSSPSVMNETNQNNKNLNHRRSSLMTCREMLLQQNLKEEENYLNKGNGKEDNTNNFFSQLYAGTKLNNNNITIVNSDCNYENQNDGQYKCESEVNNKNNTSLFAKLPHYSKAITISDKVDVIEDPVPSEEICE</sequence>
<accession>A0A914MER9</accession>
<proteinExistence type="predicted"/>
<feature type="compositionally biased region" description="Acidic residues" evidence="1">
    <location>
        <begin position="222"/>
        <end position="240"/>
    </location>
</feature>
<name>A0A914MER9_MELIC</name>
<dbReference type="WBParaSite" id="Minc3s01751g26055">
    <property type="protein sequence ID" value="Minc3s01751g26055"/>
    <property type="gene ID" value="Minc3s01751g26055"/>
</dbReference>
<dbReference type="Proteomes" id="UP000887563">
    <property type="component" value="Unplaced"/>
</dbReference>
<organism evidence="2 3">
    <name type="scientific">Meloidogyne incognita</name>
    <name type="common">Southern root-knot nematode worm</name>
    <name type="synonym">Oxyuris incognita</name>
    <dbReference type="NCBI Taxonomy" id="6306"/>
    <lineage>
        <taxon>Eukaryota</taxon>
        <taxon>Metazoa</taxon>
        <taxon>Ecdysozoa</taxon>
        <taxon>Nematoda</taxon>
        <taxon>Chromadorea</taxon>
        <taxon>Rhabditida</taxon>
        <taxon>Tylenchina</taxon>
        <taxon>Tylenchomorpha</taxon>
        <taxon>Tylenchoidea</taxon>
        <taxon>Meloidogynidae</taxon>
        <taxon>Meloidogyninae</taxon>
        <taxon>Meloidogyne</taxon>
        <taxon>Meloidogyne incognita group</taxon>
    </lineage>
</organism>
<keyword evidence="2" id="KW-1185">Reference proteome</keyword>
<feature type="region of interest" description="Disordered" evidence="1">
    <location>
        <begin position="171"/>
        <end position="242"/>
    </location>
</feature>
<reference evidence="3" key="1">
    <citation type="submission" date="2022-11" db="UniProtKB">
        <authorList>
            <consortium name="WormBaseParasite"/>
        </authorList>
    </citation>
    <scope>IDENTIFICATION</scope>
</reference>
<evidence type="ECO:0000313" key="2">
    <source>
        <dbReference type="Proteomes" id="UP000887563"/>
    </source>
</evidence>
<feature type="compositionally biased region" description="Polar residues" evidence="1">
    <location>
        <begin position="171"/>
        <end position="181"/>
    </location>
</feature>
<dbReference type="AlphaFoldDB" id="A0A914MER9"/>
<feature type="region of interest" description="Disordered" evidence="1">
    <location>
        <begin position="286"/>
        <end position="308"/>
    </location>
</feature>
<feature type="compositionally biased region" description="Polar residues" evidence="1">
    <location>
        <begin position="189"/>
        <end position="218"/>
    </location>
</feature>
<evidence type="ECO:0000256" key="1">
    <source>
        <dbReference type="SAM" id="MobiDB-lite"/>
    </source>
</evidence>
<evidence type="ECO:0000313" key="3">
    <source>
        <dbReference type="WBParaSite" id="Minc3s01751g26055"/>
    </source>
</evidence>
<protein>
    <submittedName>
        <fullName evidence="3">BTB domain-containing protein</fullName>
    </submittedName>
</protein>